<evidence type="ECO:0000313" key="2">
    <source>
        <dbReference type="Proteomes" id="UP000299794"/>
    </source>
</evidence>
<gene>
    <name evidence="1" type="ORF">PA905_18560</name>
</gene>
<proteinExistence type="predicted"/>
<dbReference type="RefSeq" id="WP_141293028.1">
    <property type="nucleotide sequence ID" value="NZ_BJCD01000026.1"/>
</dbReference>
<evidence type="ECO:0000313" key="1">
    <source>
        <dbReference type="EMBL" id="GCL34877.1"/>
    </source>
</evidence>
<name>A0A479ZQV7_PLAAG</name>
<dbReference type="Proteomes" id="UP000299794">
    <property type="component" value="Unassembled WGS sequence"/>
</dbReference>
<reference evidence="2" key="1">
    <citation type="submission" date="2019-02" db="EMBL/GenBank/DDBJ databases">
        <title>Draft genome sequence of Planktothrix agardhii NIES-905.</title>
        <authorList>
            <person name="Yamaguchi H."/>
            <person name="Suzuki S."/>
            <person name="Kawachi M."/>
        </authorList>
    </citation>
    <scope>NUCLEOTIDE SEQUENCE [LARGE SCALE GENOMIC DNA]</scope>
    <source>
        <strain evidence="2">CCAP 1459/11A</strain>
    </source>
</reference>
<sequence length="231" mass="26928">MITFGLITEGLTDQYVIENILHGYFNTEFVVNPLQPERDKDNDNKSGHGGWTLVFKYFQYPASDFQQAFQLNDYVIIHIDTDRSQDKNYDIPHQDEKGVKLTPEQLIEKVKEKFKSLIGEPFYSDYSRRIIFAIAVDSTECWLLPLYCNKKAHKQKIVHCLDTLNSAINKKKGFTIDNNAKNPGYYRTLSKPYSKHKTFIKHYPNNPSFNSFIKEIETKIETKNIVIDSDD</sequence>
<dbReference type="AlphaFoldDB" id="A0A479ZQV7"/>
<comment type="caution">
    <text evidence="1">The sequence shown here is derived from an EMBL/GenBank/DDBJ whole genome shotgun (WGS) entry which is preliminary data.</text>
</comment>
<protein>
    <submittedName>
        <fullName evidence="1">Uncharacterized protein</fullName>
    </submittedName>
</protein>
<accession>A0A479ZQV7</accession>
<organism evidence="1 2">
    <name type="scientific">Planktothrix agardhii CCAP 1459/11A</name>
    <dbReference type="NCBI Taxonomy" id="282420"/>
    <lineage>
        <taxon>Bacteria</taxon>
        <taxon>Bacillati</taxon>
        <taxon>Cyanobacteriota</taxon>
        <taxon>Cyanophyceae</taxon>
        <taxon>Oscillatoriophycideae</taxon>
        <taxon>Oscillatoriales</taxon>
        <taxon>Microcoleaceae</taxon>
        <taxon>Planktothrix</taxon>
    </lineage>
</organism>
<dbReference type="EMBL" id="BJCD01000026">
    <property type="protein sequence ID" value="GCL34877.1"/>
    <property type="molecule type" value="Genomic_DNA"/>
</dbReference>